<dbReference type="SUPFAM" id="SSF74653">
    <property type="entry name" value="TolA/TonB C-terminal domain"/>
    <property type="match status" value="1"/>
</dbReference>
<accession>A0ABS7U2F8</accession>
<feature type="signal peptide" evidence="3">
    <location>
        <begin position="1"/>
        <end position="20"/>
    </location>
</feature>
<proteinExistence type="inferred from homology"/>
<dbReference type="SUPFAM" id="SSF81901">
    <property type="entry name" value="HCP-like"/>
    <property type="match status" value="1"/>
</dbReference>
<keyword evidence="5" id="KW-1185">Reference proteome</keyword>
<evidence type="ECO:0008006" key="6">
    <source>
        <dbReference type="Google" id="ProtNLM"/>
    </source>
</evidence>
<sequence length="398" mass="43251">MSKSTTSMLLLACFAAGAGAAACKRPNVGYALSPWDATAMANCDQHGPLARTCNQCNGGDVKACLSLAHEYERQHDLSRSSRDLHLASNFFGRACELNYIPACVLLGDHYSIVRPEPPARQDAVKIRDASCVEAAAACDNNKDALACRIEGMCLSDEWFARKTPVDVPKAIQALNSACELGDAIGCARLGWVRAADSKDEASLTDAFAAYQKACDRELSEGCVAVAAYLQHGIGTDADPERARTLTSEWCARGSVAACQAETGHYTALWALLTDDAGKKTWAPPDAKRLAALDLQVAWSRGIGRTGFCVEPSGAVDKVTTLDSVGDPAVDQIMVDTVKQWKFPRHPSKPICVTHEHNFVFAVRPWLFRSYYIVTDQWVTARGGVTMLDHDWQRPARNR</sequence>
<evidence type="ECO:0000256" key="3">
    <source>
        <dbReference type="SAM" id="SignalP"/>
    </source>
</evidence>
<name>A0ABS7U2F8_9BACT</name>
<dbReference type="InterPro" id="IPR006597">
    <property type="entry name" value="Sel1-like"/>
</dbReference>
<comment type="similarity">
    <text evidence="1">Belongs to the hcp beta-lactamase family.</text>
</comment>
<comment type="caution">
    <text evidence="4">The sequence shown here is derived from an EMBL/GenBank/DDBJ whole genome shotgun (WGS) entry which is preliminary data.</text>
</comment>
<dbReference type="PANTHER" id="PTHR13891">
    <property type="entry name" value="CYTOCHROME C OXIDASE ASSEMBLY FACTOR 7"/>
    <property type="match status" value="1"/>
</dbReference>
<dbReference type="InterPro" id="IPR040239">
    <property type="entry name" value="HcpB-like"/>
</dbReference>
<dbReference type="PROSITE" id="PS51257">
    <property type="entry name" value="PROKAR_LIPOPROTEIN"/>
    <property type="match status" value="1"/>
</dbReference>
<dbReference type="Proteomes" id="UP001139031">
    <property type="component" value="Unassembled WGS sequence"/>
</dbReference>
<evidence type="ECO:0000256" key="1">
    <source>
        <dbReference type="ARBA" id="ARBA00008486"/>
    </source>
</evidence>
<gene>
    <name evidence="4" type="ORF">K7C98_36185</name>
</gene>
<protein>
    <recommendedName>
        <fullName evidence="6">Beta-lactamase</fullName>
    </recommendedName>
</protein>
<evidence type="ECO:0000256" key="2">
    <source>
        <dbReference type="ARBA" id="ARBA00022737"/>
    </source>
</evidence>
<dbReference type="SMART" id="SM00671">
    <property type="entry name" value="SEL1"/>
    <property type="match status" value="4"/>
</dbReference>
<dbReference type="InterPro" id="IPR011990">
    <property type="entry name" value="TPR-like_helical_dom_sf"/>
</dbReference>
<dbReference type="PANTHER" id="PTHR13891:SF1">
    <property type="entry name" value="CYTOCHROME C OXIDASE ASSEMBLY FACTOR 7"/>
    <property type="match status" value="1"/>
</dbReference>
<feature type="chain" id="PRO_5045718932" description="Beta-lactamase" evidence="3">
    <location>
        <begin position="21"/>
        <end position="398"/>
    </location>
</feature>
<evidence type="ECO:0000313" key="5">
    <source>
        <dbReference type="Proteomes" id="UP001139031"/>
    </source>
</evidence>
<dbReference type="RefSeq" id="WP_224196436.1">
    <property type="nucleotide sequence ID" value="NZ_JAIRAU010000049.1"/>
</dbReference>
<evidence type="ECO:0000313" key="4">
    <source>
        <dbReference type="EMBL" id="MBZ5714702.1"/>
    </source>
</evidence>
<dbReference type="EMBL" id="JAIRAU010000049">
    <property type="protein sequence ID" value="MBZ5714702.1"/>
    <property type="molecule type" value="Genomic_DNA"/>
</dbReference>
<keyword evidence="2" id="KW-0677">Repeat</keyword>
<keyword evidence="3" id="KW-0732">Signal</keyword>
<organism evidence="4 5">
    <name type="scientific">Nannocystis pusilla</name>
    <dbReference type="NCBI Taxonomy" id="889268"/>
    <lineage>
        <taxon>Bacteria</taxon>
        <taxon>Pseudomonadati</taxon>
        <taxon>Myxococcota</taxon>
        <taxon>Polyangia</taxon>
        <taxon>Nannocystales</taxon>
        <taxon>Nannocystaceae</taxon>
        <taxon>Nannocystis</taxon>
    </lineage>
</organism>
<reference evidence="4" key="1">
    <citation type="submission" date="2021-08" db="EMBL/GenBank/DDBJ databases">
        <authorList>
            <person name="Stevens D.C."/>
        </authorList>
    </citation>
    <scope>NUCLEOTIDE SEQUENCE</scope>
    <source>
        <strain evidence="4">DSM 53165</strain>
    </source>
</reference>
<dbReference type="Gene3D" id="1.25.40.10">
    <property type="entry name" value="Tetratricopeptide repeat domain"/>
    <property type="match status" value="1"/>
</dbReference>